<evidence type="ECO:0000256" key="5">
    <source>
        <dbReference type="ARBA" id="ARBA00022840"/>
    </source>
</evidence>
<dbReference type="PANTHER" id="PTHR11136">
    <property type="entry name" value="FOLYLPOLYGLUTAMATE SYNTHASE-RELATED"/>
    <property type="match status" value="1"/>
</dbReference>
<dbReference type="PROSITE" id="PS01011">
    <property type="entry name" value="FOLYLPOLYGLU_SYNT_1"/>
    <property type="match status" value="1"/>
</dbReference>
<evidence type="ECO:0000313" key="12">
    <source>
        <dbReference type="Proteomes" id="UP000723714"/>
    </source>
</evidence>
<dbReference type="InterPro" id="IPR013221">
    <property type="entry name" value="Mur_ligase_cen"/>
</dbReference>
<evidence type="ECO:0000256" key="2">
    <source>
        <dbReference type="ARBA" id="ARBA00013025"/>
    </source>
</evidence>
<comment type="catalytic activity">
    <reaction evidence="7">
        <text>(6S)-5,6,7,8-tetrahydrofolyl-(gamma-L-Glu)(n) + L-glutamate + ATP = (6S)-5,6,7,8-tetrahydrofolyl-(gamma-L-Glu)(n+1) + ADP + phosphate + H(+)</text>
        <dbReference type="Rhea" id="RHEA:10580"/>
        <dbReference type="Rhea" id="RHEA-COMP:14738"/>
        <dbReference type="Rhea" id="RHEA-COMP:14740"/>
        <dbReference type="ChEBI" id="CHEBI:15378"/>
        <dbReference type="ChEBI" id="CHEBI:29985"/>
        <dbReference type="ChEBI" id="CHEBI:30616"/>
        <dbReference type="ChEBI" id="CHEBI:43474"/>
        <dbReference type="ChEBI" id="CHEBI:141005"/>
        <dbReference type="ChEBI" id="CHEBI:456216"/>
        <dbReference type="EC" id="6.3.2.17"/>
    </reaction>
</comment>
<sequence length="431" mass="47776">MTYKEARVYLDEVSKYGSVLGLDTIRGLLRELSNPQDELKFIHIAGTNGKGSVLAYTSTILSEAGYKTGRYVSPTVVSYLERIQVDGQWIPKEEFAELVEEVQKAIARMETLGEASPTVFEVETAIAFLYFKKMKCDVVVLETGLGGTLDATNIVENTIAAVFASISRDHMGFLGDTLEEISKNKAGIIKPGCFAVTAVQKPEVMKVLKNKADECSVRMYTADLANVDIIKEGWDGQRFSYGDWKNIEIGLAGSYQIVNAITVLRLIEGLNENGFLVPEKAVRDGFQKAVWPGRFTCIGKKPLFIIDGAHNEDAAKQLKATVERYFPEKDLILIMGVFKDKEYDKIAQIMAPLAKQIYTVDLPDEGRTLKAEELKEAVKPYCKDVEAVSDIPCAVDRAYGSAKEEDVILAFGSLSYLGQVMQLVELRKEKS</sequence>
<evidence type="ECO:0000313" key="11">
    <source>
        <dbReference type="EMBL" id="MBU3875992.1"/>
    </source>
</evidence>
<accession>A0ABS6D316</accession>
<name>A0ABS6D316_9FIRM</name>
<reference evidence="11 12" key="1">
    <citation type="submission" date="2021-06" db="EMBL/GenBank/DDBJ databases">
        <title>Faecalicatena sp. nov. isolated from porcine feces.</title>
        <authorList>
            <person name="Oh B.S."/>
            <person name="Lee J.H."/>
        </authorList>
    </citation>
    <scope>NUCLEOTIDE SEQUENCE [LARGE SCALE GENOMIC DNA]</scope>
    <source>
        <strain evidence="11 12">AGMB00832</strain>
    </source>
</reference>
<evidence type="ECO:0000256" key="3">
    <source>
        <dbReference type="ARBA" id="ARBA00022598"/>
    </source>
</evidence>
<evidence type="ECO:0000256" key="6">
    <source>
        <dbReference type="ARBA" id="ARBA00030592"/>
    </source>
</evidence>
<keyword evidence="4 8" id="KW-0547">Nucleotide-binding</keyword>
<dbReference type="EC" id="6.3.2.17" evidence="2"/>
<dbReference type="EMBL" id="JABACJ020000007">
    <property type="protein sequence ID" value="MBU3875992.1"/>
    <property type="molecule type" value="Genomic_DNA"/>
</dbReference>
<dbReference type="RefSeq" id="WP_216241017.1">
    <property type="nucleotide sequence ID" value="NZ_JABACJ020000007.1"/>
</dbReference>
<dbReference type="PANTHER" id="PTHR11136:SF0">
    <property type="entry name" value="DIHYDROFOLATE SYNTHETASE-RELATED"/>
    <property type="match status" value="1"/>
</dbReference>
<dbReference type="InterPro" id="IPR018109">
    <property type="entry name" value="Folylpolyglutamate_synth_CS"/>
</dbReference>
<dbReference type="InterPro" id="IPR001645">
    <property type="entry name" value="Folylpolyglutamate_synth"/>
</dbReference>
<proteinExistence type="inferred from homology"/>
<dbReference type="Pfam" id="PF02875">
    <property type="entry name" value="Mur_ligase_C"/>
    <property type="match status" value="1"/>
</dbReference>
<evidence type="ECO:0000256" key="4">
    <source>
        <dbReference type="ARBA" id="ARBA00022741"/>
    </source>
</evidence>
<protein>
    <recommendedName>
        <fullName evidence="2">tetrahydrofolate synthase</fullName>
        <ecNumber evidence="2">6.3.2.17</ecNumber>
    </recommendedName>
    <alternativeName>
        <fullName evidence="6">Tetrahydrofolylpolyglutamate synthase</fullName>
    </alternativeName>
</protein>
<comment type="caution">
    <text evidence="11">The sequence shown here is derived from an EMBL/GenBank/DDBJ whole genome shotgun (WGS) entry which is preliminary data.</text>
</comment>
<evidence type="ECO:0000259" key="9">
    <source>
        <dbReference type="Pfam" id="PF02875"/>
    </source>
</evidence>
<keyword evidence="5 8" id="KW-0067">ATP-binding</keyword>
<keyword evidence="12" id="KW-1185">Reference proteome</keyword>
<keyword evidence="3 8" id="KW-0436">Ligase</keyword>
<dbReference type="Proteomes" id="UP000723714">
    <property type="component" value="Unassembled WGS sequence"/>
</dbReference>
<evidence type="ECO:0000256" key="7">
    <source>
        <dbReference type="ARBA" id="ARBA00047493"/>
    </source>
</evidence>
<dbReference type="InterPro" id="IPR004101">
    <property type="entry name" value="Mur_ligase_C"/>
</dbReference>
<feature type="domain" description="Mur ligase C-terminal" evidence="9">
    <location>
        <begin position="293"/>
        <end position="413"/>
    </location>
</feature>
<dbReference type="PIRSF" id="PIRSF001563">
    <property type="entry name" value="Folylpolyglu_synth"/>
    <property type="match status" value="1"/>
</dbReference>
<dbReference type="NCBIfam" id="TIGR01499">
    <property type="entry name" value="folC"/>
    <property type="match status" value="1"/>
</dbReference>
<gene>
    <name evidence="11" type="ORF">HGO97_009210</name>
</gene>
<evidence type="ECO:0000256" key="8">
    <source>
        <dbReference type="PIRNR" id="PIRNR001563"/>
    </source>
</evidence>
<evidence type="ECO:0000259" key="10">
    <source>
        <dbReference type="Pfam" id="PF08245"/>
    </source>
</evidence>
<organism evidence="11 12">
    <name type="scientific">Faecalicatena faecalis</name>
    <dbReference type="NCBI Taxonomy" id="2726362"/>
    <lineage>
        <taxon>Bacteria</taxon>
        <taxon>Bacillati</taxon>
        <taxon>Bacillota</taxon>
        <taxon>Clostridia</taxon>
        <taxon>Lachnospirales</taxon>
        <taxon>Lachnospiraceae</taxon>
        <taxon>Faecalicatena</taxon>
    </lineage>
</organism>
<dbReference type="Pfam" id="PF08245">
    <property type="entry name" value="Mur_ligase_M"/>
    <property type="match status" value="1"/>
</dbReference>
<feature type="domain" description="Mur ligase central" evidence="10">
    <location>
        <begin position="44"/>
        <end position="264"/>
    </location>
</feature>
<dbReference type="PROSITE" id="PS01012">
    <property type="entry name" value="FOLYLPOLYGLU_SYNT_2"/>
    <property type="match status" value="1"/>
</dbReference>
<comment type="similarity">
    <text evidence="1 8">Belongs to the folylpolyglutamate synthase family.</text>
</comment>
<evidence type="ECO:0000256" key="1">
    <source>
        <dbReference type="ARBA" id="ARBA00008276"/>
    </source>
</evidence>